<accession>A0AAV0XGN6</accession>
<dbReference type="AlphaFoldDB" id="A0AAV0XGN6"/>
<gene>
    <name evidence="1" type="ORF">MEUPH1_LOCUS21416</name>
</gene>
<evidence type="ECO:0008006" key="3">
    <source>
        <dbReference type="Google" id="ProtNLM"/>
    </source>
</evidence>
<comment type="caution">
    <text evidence="1">The sequence shown here is derived from an EMBL/GenBank/DDBJ whole genome shotgun (WGS) entry which is preliminary data.</text>
</comment>
<proteinExistence type="predicted"/>
<dbReference type="Proteomes" id="UP001160148">
    <property type="component" value="Unassembled WGS sequence"/>
</dbReference>
<reference evidence="1 2" key="1">
    <citation type="submission" date="2023-01" db="EMBL/GenBank/DDBJ databases">
        <authorList>
            <person name="Whitehead M."/>
        </authorList>
    </citation>
    <scope>NUCLEOTIDE SEQUENCE [LARGE SCALE GENOMIC DNA]</scope>
</reference>
<name>A0AAV0XGN6_9HEMI</name>
<protein>
    <recommendedName>
        <fullName evidence="3">V-SNARE coiled-coil homology domain-containing protein</fullName>
    </recommendedName>
</protein>
<evidence type="ECO:0000313" key="1">
    <source>
        <dbReference type="EMBL" id="CAI6366879.1"/>
    </source>
</evidence>
<organism evidence="1 2">
    <name type="scientific">Macrosiphum euphorbiae</name>
    <name type="common">potato aphid</name>
    <dbReference type="NCBI Taxonomy" id="13131"/>
    <lineage>
        <taxon>Eukaryota</taxon>
        <taxon>Metazoa</taxon>
        <taxon>Ecdysozoa</taxon>
        <taxon>Arthropoda</taxon>
        <taxon>Hexapoda</taxon>
        <taxon>Insecta</taxon>
        <taxon>Pterygota</taxon>
        <taxon>Neoptera</taxon>
        <taxon>Paraneoptera</taxon>
        <taxon>Hemiptera</taxon>
        <taxon>Sternorrhyncha</taxon>
        <taxon>Aphidomorpha</taxon>
        <taxon>Aphidoidea</taxon>
        <taxon>Aphididae</taxon>
        <taxon>Macrosiphini</taxon>
        <taxon>Macrosiphum</taxon>
    </lineage>
</organism>
<dbReference type="EMBL" id="CARXXK010000004">
    <property type="protein sequence ID" value="CAI6366879.1"/>
    <property type="molecule type" value="Genomic_DNA"/>
</dbReference>
<evidence type="ECO:0000313" key="2">
    <source>
        <dbReference type="Proteomes" id="UP001160148"/>
    </source>
</evidence>
<keyword evidence="2" id="KW-1185">Reference proteome</keyword>
<sequence>MYYDFPAAPFPLNSSRLVDENVVRQTMENIRDTVNKVQVSLVESIDDQTELLRYARGGKQAGAKKNGRRNS</sequence>